<sequence length="57" mass="6765">DAIEVMEMDPTNNNKNISTFQNNHKNDLLLDIELEERKIALLERQTRIRKEATEVRL</sequence>
<dbReference type="AlphaFoldDB" id="A0A9N9GWJ2"/>
<organism evidence="1 2">
    <name type="scientific">Cetraspora pellucida</name>
    <dbReference type="NCBI Taxonomy" id="1433469"/>
    <lineage>
        <taxon>Eukaryota</taxon>
        <taxon>Fungi</taxon>
        <taxon>Fungi incertae sedis</taxon>
        <taxon>Mucoromycota</taxon>
        <taxon>Glomeromycotina</taxon>
        <taxon>Glomeromycetes</taxon>
        <taxon>Diversisporales</taxon>
        <taxon>Gigasporaceae</taxon>
        <taxon>Cetraspora</taxon>
    </lineage>
</organism>
<reference evidence="1" key="1">
    <citation type="submission" date="2021-06" db="EMBL/GenBank/DDBJ databases">
        <authorList>
            <person name="Kallberg Y."/>
            <person name="Tangrot J."/>
            <person name="Rosling A."/>
        </authorList>
    </citation>
    <scope>NUCLEOTIDE SEQUENCE</scope>
    <source>
        <strain evidence="1">FL966</strain>
    </source>
</reference>
<comment type="caution">
    <text evidence="1">The sequence shown here is derived from an EMBL/GenBank/DDBJ whole genome shotgun (WGS) entry which is preliminary data.</text>
</comment>
<evidence type="ECO:0000313" key="2">
    <source>
        <dbReference type="Proteomes" id="UP000789759"/>
    </source>
</evidence>
<gene>
    <name evidence="1" type="ORF">CPELLU_LOCUS8568</name>
</gene>
<accession>A0A9N9GWJ2</accession>
<dbReference type="Proteomes" id="UP000789759">
    <property type="component" value="Unassembled WGS sequence"/>
</dbReference>
<dbReference type="EMBL" id="CAJVQA010006141">
    <property type="protein sequence ID" value="CAG8634877.1"/>
    <property type="molecule type" value="Genomic_DNA"/>
</dbReference>
<proteinExistence type="predicted"/>
<protein>
    <submittedName>
        <fullName evidence="1">23697_t:CDS:1</fullName>
    </submittedName>
</protein>
<feature type="non-terminal residue" evidence="1">
    <location>
        <position position="1"/>
    </location>
</feature>
<name>A0A9N9GWJ2_9GLOM</name>
<keyword evidence="2" id="KW-1185">Reference proteome</keyword>
<evidence type="ECO:0000313" key="1">
    <source>
        <dbReference type="EMBL" id="CAG8634877.1"/>
    </source>
</evidence>